<sequence length="185" mass="21708">MYLSKNKFFLILSIFLWIPFFCMSQIHYQTITLEELVRSSPYIFLVRSANPSFSLTKIKIHSKLLKELGIRKTLQKKVPDFERRISHFEILEILKGESEERSISVLPANFLNSLELHVLYYGTGLSVSPIYLSYHSSEEVNEENQDFIIFLQRSSRFKMYEWNTAGSSESIIRKKDILELISAKQ</sequence>
<dbReference type="AlphaFoldDB" id="A0A8B3CWN3"/>
<evidence type="ECO:0000313" key="2">
    <source>
        <dbReference type="Proteomes" id="UP000266669"/>
    </source>
</evidence>
<evidence type="ECO:0008006" key="3">
    <source>
        <dbReference type="Google" id="ProtNLM"/>
    </source>
</evidence>
<name>A0A8B3CWN3_9LEPT</name>
<gene>
    <name evidence="1" type="ORF">DLM78_05125</name>
</gene>
<organism evidence="1 2">
    <name type="scientific">Leptospira stimsonii</name>
    <dbReference type="NCBI Taxonomy" id="2202203"/>
    <lineage>
        <taxon>Bacteria</taxon>
        <taxon>Pseudomonadati</taxon>
        <taxon>Spirochaetota</taxon>
        <taxon>Spirochaetia</taxon>
        <taxon>Leptospirales</taxon>
        <taxon>Leptospiraceae</taxon>
        <taxon>Leptospira</taxon>
    </lineage>
</organism>
<accession>A0A8B3CWN3</accession>
<reference evidence="2" key="1">
    <citation type="submission" date="2018-05" db="EMBL/GenBank/DDBJ databases">
        <title>Leptospira yasudae sp. nov. and Leptospira stimsonii sp. nov., two pathogenic species of the genus Leptospira isolated from environmental sources.</title>
        <authorList>
            <person name="Casanovas-Massana A."/>
            <person name="Hamond C."/>
            <person name="Santos L.A."/>
            <person name="Hacker K.P."/>
            <person name="Balassiano I."/>
            <person name="Medeiros M.A."/>
            <person name="Reis M.G."/>
            <person name="Ko A.I."/>
            <person name="Wunder E.A."/>
        </authorList>
    </citation>
    <scope>NUCLEOTIDE SEQUENCE [LARGE SCALE GENOMIC DNA]</scope>
    <source>
        <strain evidence="2">AMB6-RJ</strain>
    </source>
</reference>
<comment type="caution">
    <text evidence="1">The sequence shown here is derived from an EMBL/GenBank/DDBJ whole genome shotgun (WGS) entry which is preliminary data.</text>
</comment>
<dbReference type="EMBL" id="QHCS01000001">
    <property type="protein sequence ID" value="RHX88330.1"/>
    <property type="molecule type" value="Genomic_DNA"/>
</dbReference>
<protein>
    <recommendedName>
        <fullName evidence="3">Lipoprotein</fullName>
    </recommendedName>
</protein>
<dbReference type="Proteomes" id="UP000266669">
    <property type="component" value="Unassembled WGS sequence"/>
</dbReference>
<evidence type="ECO:0000313" key="1">
    <source>
        <dbReference type="EMBL" id="RHX88330.1"/>
    </source>
</evidence>
<proteinExistence type="predicted"/>